<evidence type="ECO:0000256" key="1">
    <source>
        <dbReference type="SAM" id="Phobius"/>
    </source>
</evidence>
<keyword evidence="1" id="KW-0812">Transmembrane</keyword>
<keyword evidence="1" id="KW-1133">Transmembrane helix</keyword>
<dbReference type="Proteomes" id="UP000563151">
    <property type="component" value="Unassembled WGS sequence"/>
</dbReference>
<dbReference type="AlphaFoldDB" id="A0A923ED75"/>
<feature type="transmembrane region" description="Helical" evidence="1">
    <location>
        <begin position="12"/>
        <end position="37"/>
    </location>
</feature>
<sequence length="179" mass="20655">MDNVLNFISNFQSIIVIALSAIVIILFFTIIIQFKAINRLEDRYRKFMRGTDSKSIEELVITYLDRIDKSTEETEYMKKLYKSLDSKLNACIQKVSIVRYRAFEDVGSDLSYSIALLDNNNNGVILTGIYGRNESTTYAKPIDKGLSRYELSDEEKYVLKDAMNKVKLTLDEDLNISKF</sequence>
<accession>A0A923ED75</accession>
<organism evidence="2 3">
    <name type="scientific">Clostridium tetanomorphum</name>
    <dbReference type="NCBI Taxonomy" id="1553"/>
    <lineage>
        <taxon>Bacteria</taxon>
        <taxon>Bacillati</taxon>
        <taxon>Bacillota</taxon>
        <taxon>Clostridia</taxon>
        <taxon>Eubacteriales</taxon>
        <taxon>Clostridiaceae</taxon>
        <taxon>Clostridium</taxon>
    </lineage>
</organism>
<name>A0A923ED75_CLOTT</name>
<comment type="caution">
    <text evidence="2">The sequence shown here is derived from an EMBL/GenBank/DDBJ whole genome shotgun (WGS) entry which is preliminary data.</text>
</comment>
<dbReference type="EMBL" id="JAAZWO010000020">
    <property type="protein sequence ID" value="MBC2398999.1"/>
    <property type="molecule type" value="Genomic_DNA"/>
</dbReference>
<dbReference type="RefSeq" id="WP_035151789.1">
    <property type="nucleotide sequence ID" value="NZ_JAAZWO010000020.1"/>
</dbReference>
<evidence type="ECO:0000313" key="2">
    <source>
        <dbReference type="EMBL" id="MBC2398999.1"/>
    </source>
</evidence>
<protein>
    <submittedName>
        <fullName evidence="2">DUF4446 family protein</fullName>
    </submittedName>
</protein>
<dbReference type="InterPro" id="IPR027981">
    <property type="entry name" value="DUF4446"/>
</dbReference>
<evidence type="ECO:0000313" key="3">
    <source>
        <dbReference type="Proteomes" id="UP000563151"/>
    </source>
</evidence>
<proteinExistence type="predicted"/>
<gene>
    <name evidence="2" type="ORF">HGG79_14630</name>
</gene>
<reference evidence="2 3" key="1">
    <citation type="submission" date="2020-04" db="EMBL/GenBank/DDBJ databases">
        <title>Genomic insights into acetone-butanol-ethanol (ABE) fermentation by sequencing solventogenic clostridia strains.</title>
        <authorList>
            <person name="Brown S."/>
        </authorList>
    </citation>
    <scope>NUCLEOTIDE SEQUENCE [LARGE SCALE GENOMIC DNA]</scope>
    <source>
        <strain evidence="2 3">DJ011</strain>
    </source>
</reference>
<keyword evidence="1" id="KW-0472">Membrane</keyword>
<dbReference type="Pfam" id="PF14584">
    <property type="entry name" value="DUF4446"/>
    <property type="match status" value="1"/>
</dbReference>
<keyword evidence="3" id="KW-1185">Reference proteome</keyword>